<name>A0A844WG00_9RHOB</name>
<accession>A0A844WG00</accession>
<dbReference type="Pfam" id="PF14542">
    <property type="entry name" value="Acetyltransf_CG"/>
    <property type="match status" value="1"/>
</dbReference>
<comment type="caution">
    <text evidence="2">The sequence shown here is derived from an EMBL/GenBank/DDBJ whole genome shotgun (WGS) entry which is preliminary data.</text>
</comment>
<dbReference type="RefSeq" id="WP_160383693.1">
    <property type="nucleotide sequence ID" value="NZ_WNXQ01000012.1"/>
</dbReference>
<dbReference type="PANTHER" id="PTHR31435:SF10">
    <property type="entry name" value="BSR4717 PROTEIN"/>
    <property type="match status" value="1"/>
</dbReference>
<dbReference type="AlphaFoldDB" id="A0A844WG00"/>
<keyword evidence="3" id="KW-1185">Reference proteome</keyword>
<organism evidence="2 3">
    <name type="scientific">Pseudooceanicola pacificus</name>
    <dbReference type="NCBI Taxonomy" id="2676438"/>
    <lineage>
        <taxon>Bacteria</taxon>
        <taxon>Pseudomonadati</taxon>
        <taxon>Pseudomonadota</taxon>
        <taxon>Alphaproteobacteria</taxon>
        <taxon>Rhodobacterales</taxon>
        <taxon>Paracoccaceae</taxon>
        <taxon>Pseudooceanicola</taxon>
    </lineage>
</organism>
<keyword evidence="2" id="KW-0808">Transferase</keyword>
<dbReference type="Proteomes" id="UP000443843">
    <property type="component" value="Unassembled WGS sequence"/>
</dbReference>
<dbReference type="PROSITE" id="PS51729">
    <property type="entry name" value="GNAT_YJDJ"/>
    <property type="match status" value="1"/>
</dbReference>
<dbReference type="SUPFAM" id="SSF55729">
    <property type="entry name" value="Acyl-CoA N-acyltransferases (Nat)"/>
    <property type="match status" value="1"/>
</dbReference>
<evidence type="ECO:0000313" key="2">
    <source>
        <dbReference type="EMBL" id="MWB79570.1"/>
    </source>
</evidence>
<evidence type="ECO:0000259" key="1">
    <source>
        <dbReference type="PROSITE" id="PS51729"/>
    </source>
</evidence>
<sequence length="99" mass="10957">MSDPVITYSETETKARYAATVEGVEGEGELTLSKVSQTLIIADHTGVPDSMRGMGVAQALVRRLIADARQRGQRIVPLCPFVRAYAERHRDETADVIQW</sequence>
<dbReference type="InterPro" id="IPR045057">
    <property type="entry name" value="Gcn5-rel_NAT"/>
</dbReference>
<proteinExistence type="predicted"/>
<dbReference type="EMBL" id="WNXQ01000012">
    <property type="protein sequence ID" value="MWB79570.1"/>
    <property type="molecule type" value="Genomic_DNA"/>
</dbReference>
<dbReference type="PANTHER" id="PTHR31435">
    <property type="entry name" value="PROTEIN NATD1"/>
    <property type="match status" value="1"/>
</dbReference>
<dbReference type="Gene3D" id="3.40.630.30">
    <property type="match status" value="1"/>
</dbReference>
<dbReference type="InterPro" id="IPR016181">
    <property type="entry name" value="Acyl_CoA_acyltransferase"/>
</dbReference>
<feature type="domain" description="N-acetyltransferase" evidence="1">
    <location>
        <begin position="9"/>
        <end position="98"/>
    </location>
</feature>
<dbReference type="GO" id="GO:0016740">
    <property type="term" value="F:transferase activity"/>
    <property type="evidence" value="ECO:0007669"/>
    <property type="project" value="UniProtKB-KW"/>
</dbReference>
<reference evidence="2 3" key="1">
    <citation type="submission" date="2019-11" db="EMBL/GenBank/DDBJ databases">
        <title>Pseudooceanicola pacifica sp. nov., isolated from deep-sea sediment of the Pacific Ocean.</title>
        <authorList>
            <person name="Lyu L."/>
        </authorList>
    </citation>
    <scope>NUCLEOTIDE SEQUENCE [LARGE SCALE GENOMIC DNA]</scope>
    <source>
        <strain evidence="2 3">216_PA32_1</strain>
    </source>
</reference>
<gene>
    <name evidence="2" type="ORF">GLS40_16165</name>
</gene>
<protein>
    <submittedName>
        <fullName evidence="2">N-acetyltransferase</fullName>
    </submittedName>
</protein>
<evidence type="ECO:0000313" key="3">
    <source>
        <dbReference type="Proteomes" id="UP000443843"/>
    </source>
</evidence>
<dbReference type="InterPro" id="IPR031165">
    <property type="entry name" value="GNAT_YJDJ"/>
</dbReference>